<feature type="transmembrane region" description="Helical" evidence="7">
    <location>
        <begin position="397"/>
        <end position="415"/>
    </location>
</feature>
<keyword evidence="4 7" id="KW-1133">Transmembrane helix</keyword>
<feature type="transmembrane region" description="Helical" evidence="7">
    <location>
        <begin position="173"/>
        <end position="195"/>
    </location>
</feature>
<feature type="compositionally biased region" description="Gly residues" evidence="6">
    <location>
        <begin position="223"/>
        <end position="251"/>
    </location>
</feature>
<feature type="compositionally biased region" description="Low complexity" evidence="6">
    <location>
        <begin position="257"/>
        <end position="271"/>
    </location>
</feature>
<sequence>MLTILGFAMIATFLVLIMTKKMSPIAALVLIPALFCVAVGQGAQLGDYVIDGVGNLAPTAAMLMFAIVYFGVMIDVGLFDPIVRAILRFCKADPMRIVVGTAVLAAIVSLDGDGSTTFMITVSAMYPLYKRLKISLVVMTGVAATANGVMNTLPWGGPTARAATALKLDASEIFVPMIPALAVGLLAVFLLAYVLGLRERKRLGVLTLDEALVREPERETVTVGGGGSGGSAAVGGTGGSTAGGDGTGGGVRLRKNPASPSSPSSPASPASRGSGTTDAGPAESTGDDEEFKGLDPNRPTLRPKLYWFNAGLTVALLTAMIMELMPIPVLFLLGAALALTVNFPHMPDQRARIAAHADNVLNVSGMVFAAAVFTGVLTGTGMVEHMADWVVGAVPDAMGPHMAIVTGLLSLPLTYFMSNDGFYFGVVPVLAEAGAAHGVSPLEIARASLAGQALHMSSPLVPAVYVLVGMAKVEFGDHTRFTVKWAVLTSLVVLGAGILFGTI</sequence>
<feature type="domain" description="Citrate transporter-like" evidence="8">
    <location>
        <begin position="14"/>
        <end position="451"/>
    </location>
</feature>
<dbReference type="Pfam" id="PF03600">
    <property type="entry name" value="CitMHS"/>
    <property type="match status" value="1"/>
</dbReference>
<comment type="caution">
    <text evidence="9">The sequence shown here is derived from an EMBL/GenBank/DDBJ whole genome shotgun (WGS) entry which is preliminary data.</text>
</comment>
<evidence type="ECO:0000256" key="6">
    <source>
        <dbReference type="SAM" id="MobiDB-lite"/>
    </source>
</evidence>
<keyword evidence="10" id="KW-1185">Reference proteome</keyword>
<evidence type="ECO:0000256" key="7">
    <source>
        <dbReference type="SAM" id="Phobius"/>
    </source>
</evidence>
<dbReference type="GO" id="GO:0015137">
    <property type="term" value="F:citrate transmembrane transporter activity"/>
    <property type="evidence" value="ECO:0007669"/>
    <property type="project" value="InterPro"/>
</dbReference>
<evidence type="ECO:0000256" key="5">
    <source>
        <dbReference type="ARBA" id="ARBA00023136"/>
    </source>
</evidence>
<protein>
    <submittedName>
        <fullName evidence="9">Citrate:proton symporter</fullName>
    </submittedName>
</protein>
<keyword evidence="3 7" id="KW-0812">Transmembrane</keyword>
<evidence type="ECO:0000313" key="10">
    <source>
        <dbReference type="Proteomes" id="UP000175971"/>
    </source>
</evidence>
<dbReference type="InterPro" id="IPR004680">
    <property type="entry name" value="Cit_transptr-like_dom"/>
</dbReference>
<evidence type="ECO:0000313" key="9">
    <source>
        <dbReference type="EMBL" id="OEV21189.1"/>
    </source>
</evidence>
<feature type="transmembrane region" description="Helical" evidence="7">
    <location>
        <begin position="56"/>
        <end position="79"/>
    </location>
</feature>
<dbReference type="InterPro" id="IPR014738">
    <property type="entry name" value="Citrate_transporter"/>
</dbReference>
<comment type="subcellular location">
    <subcellularLocation>
        <location evidence="1">Membrane</location>
        <topology evidence="1">Multi-pass membrane protein</topology>
    </subcellularLocation>
</comment>
<name>A0A1E7LY74_9ACTN</name>
<feature type="transmembrane region" description="Helical" evidence="7">
    <location>
        <begin position="328"/>
        <end position="347"/>
    </location>
</feature>
<proteinExistence type="predicted"/>
<dbReference type="OrthoDB" id="5329450at2"/>
<keyword evidence="5 7" id="KW-0472">Membrane</keyword>
<dbReference type="PATRIC" id="fig|518642.7.peg.3932"/>
<feature type="transmembrane region" description="Helical" evidence="7">
    <location>
        <begin position="483"/>
        <end position="502"/>
    </location>
</feature>
<feature type="transmembrane region" description="Helical" evidence="7">
    <location>
        <begin position="305"/>
        <end position="322"/>
    </location>
</feature>
<accession>A0A1E7LY74</accession>
<evidence type="ECO:0000256" key="3">
    <source>
        <dbReference type="ARBA" id="ARBA00022692"/>
    </source>
</evidence>
<dbReference type="Proteomes" id="UP000175971">
    <property type="component" value="Unassembled WGS sequence"/>
</dbReference>
<evidence type="ECO:0000256" key="1">
    <source>
        <dbReference type="ARBA" id="ARBA00004141"/>
    </source>
</evidence>
<feature type="transmembrane region" description="Helical" evidence="7">
    <location>
        <begin position="359"/>
        <end position="377"/>
    </location>
</feature>
<dbReference type="AlphaFoldDB" id="A0A1E7LY74"/>
<feature type="region of interest" description="Disordered" evidence="6">
    <location>
        <begin position="216"/>
        <end position="296"/>
    </location>
</feature>
<dbReference type="RefSeq" id="WP_070200511.1">
    <property type="nucleotide sequence ID" value="NZ_LJGZ01000014.1"/>
</dbReference>
<dbReference type="EMBL" id="LJGZ01000014">
    <property type="protein sequence ID" value="OEV21189.1"/>
    <property type="molecule type" value="Genomic_DNA"/>
</dbReference>
<keyword evidence="2" id="KW-0813">Transport</keyword>
<evidence type="ECO:0000256" key="2">
    <source>
        <dbReference type="ARBA" id="ARBA00022448"/>
    </source>
</evidence>
<evidence type="ECO:0000256" key="4">
    <source>
        <dbReference type="ARBA" id="ARBA00022989"/>
    </source>
</evidence>
<dbReference type="NCBIfam" id="TIGR00784">
    <property type="entry name" value="citMHS"/>
    <property type="match status" value="1"/>
</dbReference>
<organism evidence="9 10">
    <name type="scientific">Streptomyces nanshensis</name>
    <dbReference type="NCBI Taxonomy" id="518642"/>
    <lineage>
        <taxon>Bacteria</taxon>
        <taxon>Bacillati</taxon>
        <taxon>Actinomycetota</taxon>
        <taxon>Actinomycetes</taxon>
        <taxon>Kitasatosporales</taxon>
        <taxon>Streptomycetaceae</taxon>
        <taxon>Streptomyces</taxon>
    </lineage>
</organism>
<evidence type="ECO:0000259" key="8">
    <source>
        <dbReference type="Pfam" id="PF03600"/>
    </source>
</evidence>
<gene>
    <name evidence="9" type="ORF">AN221_08720</name>
</gene>
<dbReference type="GO" id="GO:0016020">
    <property type="term" value="C:membrane"/>
    <property type="evidence" value="ECO:0007669"/>
    <property type="project" value="UniProtKB-SubCell"/>
</dbReference>
<feature type="transmembrane region" description="Helical" evidence="7">
    <location>
        <begin position="134"/>
        <end position="153"/>
    </location>
</feature>
<reference evidence="9 10" key="1">
    <citation type="journal article" date="2016" name="Front. Microbiol.">
        <title>Comparative Genomics Analysis of Streptomyces Species Reveals Their Adaptation to the Marine Environment and Their Diversity at the Genomic Level.</title>
        <authorList>
            <person name="Tian X."/>
            <person name="Zhang Z."/>
            <person name="Yang T."/>
            <person name="Chen M."/>
            <person name="Li J."/>
            <person name="Chen F."/>
            <person name="Yang J."/>
            <person name="Li W."/>
            <person name="Zhang B."/>
            <person name="Zhang Z."/>
            <person name="Wu J."/>
            <person name="Zhang C."/>
            <person name="Long L."/>
            <person name="Xiao J."/>
        </authorList>
    </citation>
    <scope>NUCLEOTIDE SEQUENCE [LARGE SCALE GENOMIC DNA]</scope>
    <source>
        <strain evidence="9 10">SCSIO M10372</strain>
    </source>
</reference>